<keyword evidence="1" id="KW-0175">Coiled coil</keyword>
<keyword evidence="3" id="KW-0472">Membrane</keyword>
<evidence type="ECO:0000256" key="1">
    <source>
        <dbReference type="SAM" id="Coils"/>
    </source>
</evidence>
<keyword evidence="3" id="KW-1133">Transmembrane helix</keyword>
<dbReference type="EMBL" id="OZ026884">
    <property type="protein sequence ID" value="CAL1241545.1"/>
    <property type="molecule type" value="Genomic_DNA"/>
</dbReference>
<dbReference type="PANTHER" id="PTHR38043">
    <property type="entry name" value="PROTEIN HEMX"/>
    <property type="match status" value="1"/>
</dbReference>
<name>A0ABM9NLM4_9GAMM</name>
<feature type="compositionally biased region" description="Basic and acidic residues" evidence="2">
    <location>
        <begin position="247"/>
        <end position="266"/>
    </location>
</feature>
<accession>A0ABM9NLM4</accession>
<proteinExistence type="predicted"/>
<protein>
    <submittedName>
        <fullName evidence="4">Homolog of E. coli HemX protein</fullName>
    </submittedName>
</protein>
<dbReference type="PANTHER" id="PTHR38043:SF1">
    <property type="entry name" value="PROTEIN HEMX"/>
    <property type="match status" value="1"/>
</dbReference>
<dbReference type="Proteomes" id="UP001497493">
    <property type="component" value="Chromosome"/>
</dbReference>
<feature type="compositionally biased region" description="Low complexity" evidence="2">
    <location>
        <begin position="403"/>
        <end position="415"/>
    </location>
</feature>
<keyword evidence="5" id="KW-1185">Reference proteome</keyword>
<dbReference type="InterPro" id="IPR007470">
    <property type="entry name" value="HemX"/>
</dbReference>
<dbReference type="RefSeq" id="WP_348758054.1">
    <property type="nucleotide sequence ID" value="NZ_OZ026884.1"/>
</dbReference>
<feature type="region of interest" description="Disordered" evidence="2">
    <location>
        <begin position="1"/>
        <end position="30"/>
    </location>
</feature>
<gene>
    <name evidence="4" type="ORF">MECH1_V1_2769</name>
</gene>
<evidence type="ECO:0000256" key="3">
    <source>
        <dbReference type="SAM" id="Phobius"/>
    </source>
</evidence>
<feature type="coiled-coil region" evidence="1">
    <location>
        <begin position="69"/>
        <end position="132"/>
    </location>
</feature>
<feature type="transmembrane region" description="Helical" evidence="3">
    <location>
        <begin position="34"/>
        <end position="55"/>
    </location>
</feature>
<feature type="region of interest" description="Disordered" evidence="2">
    <location>
        <begin position="385"/>
        <end position="415"/>
    </location>
</feature>
<sequence length="415" mass="45143">MPATGQPAVPADTVETPTVAPPPPTSPRPRSSAWVGYLVLLVVLPLLVFGGWYLLRQLRSGQEGLDSQANRKDQQLLEVTRQLSSLQAELASLHSQVAALQSQIATQDAKVERALGDQRDQLNERLNLARTEFSGQVQHIQRQLNKSRGDLMVADAEYLLSIANQKLHLVGDVKSVLAAMEAADQRLHDSGDPAVFKVREALAEEIDRLKKLDAPDVVGMSAKLLALENKAKTLPLRLPAAASAKQRAQESEAERSEQERQEEGKSALDAALEDIKELVTVRHTDRPVAEILTPEQAEALRQVLLLKLEAARAALLRSDEALYRASLTSALDWLKEHFDPEAPQSRDLASELEALLAHDISIPFPDISQSLSLLRNIERLRLEAEEKGAHGEAQRPAPPSAPAPGSAGPASGAQP</sequence>
<keyword evidence="3" id="KW-0812">Transmembrane</keyword>
<evidence type="ECO:0000313" key="4">
    <source>
        <dbReference type="EMBL" id="CAL1241545.1"/>
    </source>
</evidence>
<feature type="compositionally biased region" description="Low complexity" evidence="2">
    <location>
        <begin position="7"/>
        <end position="18"/>
    </location>
</feature>
<organism evidence="4 5">
    <name type="scientific">Candidatus Methylocalor cossyra</name>
    <dbReference type="NCBI Taxonomy" id="3108543"/>
    <lineage>
        <taxon>Bacteria</taxon>
        <taxon>Pseudomonadati</taxon>
        <taxon>Pseudomonadota</taxon>
        <taxon>Gammaproteobacteria</taxon>
        <taxon>Methylococcales</taxon>
        <taxon>Methylococcaceae</taxon>
        <taxon>Candidatus Methylocalor</taxon>
    </lineage>
</organism>
<evidence type="ECO:0000256" key="2">
    <source>
        <dbReference type="SAM" id="MobiDB-lite"/>
    </source>
</evidence>
<dbReference type="Pfam" id="PF04375">
    <property type="entry name" value="HemX"/>
    <property type="match status" value="1"/>
</dbReference>
<reference evidence="4 5" key="1">
    <citation type="submission" date="2024-04" db="EMBL/GenBank/DDBJ databases">
        <authorList>
            <person name="Cremers G."/>
        </authorList>
    </citation>
    <scope>NUCLEOTIDE SEQUENCE [LARGE SCALE GENOMIC DNA]</scope>
    <source>
        <strain evidence="4">MeCH1-AG</strain>
    </source>
</reference>
<feature type="region of interest" description="Disordered" evidence="2">
    <location>
        <begin position="240"/>
        <end position="266"/>
    </location>
</feature>
<evidence type="ECO:0000313" key="5">
    <source>
        <dbReference type="Proteomes" id="UP001497493"/>
    </source>
</evidence>